<keyword evidence="1" id="KW-0732">Signal</keyword>
<gene>
    <name evidence="2" type="ORF">TVY486_0903060</name>
</gene>
<protein>
    <submittedName>
        <fullName evidence="2">Uncharacterized protein</fullName>
    </submittedName>
</protein>
<evidence type="ECO:0000313" key="2">
    <source>
        <dbReference type="EMBL" id="CCC50485.1"/>
    </source>
</evidence>
<reference evidence="2" key="1">
    <citation type="journal article" date="2012" name="Proc. Natl. Acad. Sci. U.S.A.">
        <title>Antigenic diversity is generated by distinct evolutionary mechanisms in African trypanosome species.</title>
        <authorList>
            <person name="Jackson A.P."/>
            <person name="Berry A."/>
            <person name="Aslett M."/>
            <person name="Allison H.C."/>
            <person name="Burton P."/>
            <person name="Vavrova-Anderson J."/>
            <person name="Brown R."/>
            <person name="Browne H."/>
            <person name="Corton N."/>
            <person name="Hauser H."/>
            <person name="Gamble J."/>
            <person name="Gilderthorp R."/>
            <person name="Marcello L."/>
            <person name="McQuillan J."/>
            <person name="Otto T.D."/>
            <person name="Quail M.A."/>
            <person name="Sanders M.J."/>
            <person name="van Tonder A."/>
            <person name="Ginger M.L."/>
            <person name="Field M.C."/>
            <person name="Barry J.D."/>
            <person name="Hertz-Fowler C."/>
            <person name="Berriman M."/>
        </authorList>
    </citation>
    <scope>NUCLEOTIDE SEQUENCE</scope>
    <source>
        <strain evidence="2">Y486</strain>
    </source>
</reference>
<name>G0U2I2_TRYVY</name>
<dbReference type="EMBL" id="HE573025">
    <property type="protein sequence ID" value="CCC50485.1"/>
    <property type="molecule type" value="Genomic_DNA"/>
</dbReference>
<feature type="chain" id="PRO_5003409836" evidence="1">
    <location>
        <begin position="28"/>
        <end position="164"/>
    </location>
</feature>
<sequence>MTACFHRHRLFIFRPILFLNTNSSAVGSPIEHQQVFSPTLPGTMQPKDLCPLTGYFGHDADLEDVILSSATFYLWERLHSVTTVSATPDKMRLYCMQQRKLQQGDLDTCGAKGISSNSGCDLLPHRCTPSAMDGTLSQQGNCKDIRGPIGPSAYHSTDPRSCSQ</sequence>
<feature type="signal peptide" evidence="1">
    <location>
        <begin position="1"/>
        <end position="27"/>
    </location>
</feature>
<organism evidence="2">
    <name type="scientific">Trypanosoma vivax (strain Y486)</name>
    <dbReference type="NCBI Taxonomy" id="1055687"/>
    <lineage>
        <taxon>Eukaryota</taxon>
        <taxon>Discoba</taxon>
        <taxon>Euglenozoa</taxon>
        <taxon>Kinetoplastea</taxon>
        <taxon>Metakinetoplastina</taxon>
        <taxon>Trypanosomatida</taxon>
        <taxon>Trypanosomatidae</taxon>
        <taxon>Trypanosoma</taxon>
        <taxon>Duttonella</taxon>
    </lineage>
</organism>
<dbReference type="AlphaFoldDB" id="G0U2I2"/>
<feature type="non-terminal residue" evidence="2">
    <location>
        <position position="164"/>
    </location>
</feature>
<evidence type="ECO:0000256" key="1">
    <source>
        <dbReference type="SAM" id="SignalP"/>
    </source>
</evidence>
<dbReference type="VEuPathDB" id="TriTrypDB:TvY486_0903060"/>
<proteinExistence type="predicted"/>
<accession>G0U2I2</accession>